<keyword evidence="3" id="KW-1185">Reference proteome</keyword>
<reference evidence="2" key="1">
    <citation type="submission" date="2023-10" db="EMBL/GenBank/DDBJ databases">
        <authorList>
            <person name="Chen Y."/>
            <person name="Shah S."/>
            <person name="Dougan E. K."/>
            <person name="Thang M."/>
            <person name="Chan C."/>
        </authorList>
    </citation>
    <scope>NUCLEOTIDE SEQUENCE [LARGE SCALE GENOMIC DNA]</scope>
</reference>
<organism evidence="2 3">
    <name type="scientific">Prorocentrum cordatum</name>
    <dbReference type="NCBI Taxonomy" id="2364126"/>
    <lineage>
        <taxon>Eukaryota</taxon>
        <taxon>Sar</taxon>
        <taxon>Alveolata</taxon>
        <taxon>Dinophyceae</taxon>
        <taxon>Prorocentrales</taxon>
        <taxon>Prorocentraceae</taxon>
        <taxon>Prorocentrum</taxon>
    </lineage>
</organism>
<evidence type="ECO:0000313" key="2">
    <source>
        <dbReference type="EMBL" id="CAK0888752.1"/>
    </source>
</evidence>
<feature type="region of interest" description="Disordered" evidence="1">
    <location>
        <begin position="42"/>
        <end position="74"/>
    </location>
</feature>
<accession>A0ABN9WPY0</accession>
<name>A0ABN9WPY0_9DINO</name>
<dbReference type="EMBL" id="CAUYUJ010019126">
    <property type="protein sequence ID" value="CAK0888752.1"/>
    <property type="molecule type" value="Genomic_DNA"/>
</dbReference>
<evidence type="ECO:0000256" key="1">
    <source>
        <dbReference type="SAM" id="MobiDB-lite"/>
    </source>
</evidence>
<comment type="caution">
    <text evidence="2">The sequence shown here is derived from an EMBL/GenBank/DDBJ whole genome shotgun (WGS) entry which is preliminary data.</text>
</comment>
<sequence length="143" mass="14748">MTNTSGRLRAVSLRARPLVGPWSGPPACAEPVLGGLLWSEEQSRERLRSRKGPAAAGTVQKPCASPRHGDWPAAATRAKKRGCRTGGAHVVRARAAPASNRGGCARAARARLGALSSALLGEPEGTRSAFGAVTDSGNVVFGR</sequence>
<evidence type="ECO:0000313" key="3">
    <source>
        <dbReference type="Proteomes" id="UP001189429"/>
    </source>
</evidence>
<proteinExistence type="predicted"/>
<dbReference type="Proteomes" id="UP001189429">
    <property type="component" value="Unassembled WGS sequence"/>
</dbReference>
<gene>
    <name evidence="2" type="ORF">PCOR1329_LOCUS69482</name>
</gene>
<protein>
    <submittedName>
        <fullName evidence="2">Uncharacterized protein</fullName>
    </submittedName>
</protein>